<name>A0ABY7B2C5_9PSEU</name>
<dbReference type="Gene3D" id="1.10.1660.10">
    <property type="match status" value="1"/>
</dbReference>
<protein>
    <submittedName>
        <fullName evidence="4">MerR family transcriptional regulator</fullName>
    </submittedName>
</protein>
<evidence type="ECO:0000256" key="1">
    <source>
        <dbReference type="ARBA" id="ARBA00023125"/>
    </source>
</evidence>
<dbReference type="InterPro" id="IPR047057">
    <property type="entry name" value="MerR_fam"/>
</dbReference>
<dbReference type="PANTHER" id="PTHR30204:SF97">
    <property type="entry name" value="MERR FAMILY REGULATORY PROTEIN"/>
    <property type="match status" value="1"/>
</dbReference>
<dbReference type="PROSITE" id="PS50937">
    <property type="entry name" value="HTH_MERR_2"/>
    <property type="match status" value="1"/>
</dbReference>
<accession>A0ABY7B2C5</accession>
<dbReference type="Gene3D" id="3.60.40.10">
    <property type="entry name" value="PPM-type phosphatase domain"/>
    <property type="match status" value="1"/>
</dbReference>
<evidence type="ECO:0000256" key="2">
    <source>
        <dbReference type="SAM" id="MobiDB-lite"/>
    </source>
</evidence>
<reference evidence="4" key="1">
    <citation type="submission" date="2022-11" db="EMBL/GenBank/DDBJ databases">
        <authorList>
            <person name="Mo P."/>
        </authorList>
    </citation>
    <scope>NUCLEOTIDE SEQUENCE</scope>
    <source>
        <strain evidence="4">HUAS 11-8</strain>
    </source>
</reference>
<dbReference type="SUPFAM" id="SSF81606">
    <property type="entry name" value="PP2C-like"/>
    <property type="match status" value="1"/>
</dbReference>
<evidence type="ECO:0000313" key="5">
    <source>
        <dbReference type="Proteomes" id="UP001163203"/>
    </source>
</evidence>
<feature type="region of interest" description="Disordered" evidence="2">
    <location>
        <begin position="138"/>
        <end position="158"/>
    </location>
</feature>
<proteinExistence type="predicted"/>
<dbReference type="Pfam" id="PF13411">
    <property type="entry name" value="MerR_1"/>
    <property type="match status" value="1"/>
</dbReference>
<keyword evidence="1" id="KW-0238">DNA-binding</keyword>
<dbReference type="EMBL" id="CP113836">
    <property type="protein sequence ID" value="WAL65589.1"/>
    <property type="molecule type" value="Genomic_DNA"/>
</dbReference>
<dbReference type="SMART" id="SM00422">
    <property type="entry name" value="HTH_MERR"/>
    <property type="match status" value="1"/>
</dbReference>
<keyword evidence="5" id="KW-1185">Reference proteome</keyword>
<evidence type="ECO:0000259" key="3">
    <source>
        <dbReference type="PROSITE" id="PS50937"/>
    </source>
</evidence>
<evidence type="ECO:0000313" key="4">
    <source>
        <dbReference type="EMBL" id="WAL65589.1"/>
    </source>
</evidence>
<dbReference type="RefSeq" id="WP_268755738.1">
    <property type="nucleotide sequence ID" value="NZ_CP113836.1"/>
</dbReference>
<feature type="domain" description="HTH merR-type" evidence="3">
    <location>
        <begin position="8"/>
        <end position="78"/>
    </location>
</feature>
<gene>
    <name evidence="4" type="ORF">ORV05_32695</name>
</gene>
<dbReference type="InterPro" id="IPR000551">
    <property type="entry name" value="MerR-type_HTH_dom"/>
</dbReference>
<sequence length="158" mass="17078">MRKASGELLTIGAFARASALSAKALRLYDELGLLRPCTVDEASGYRFYAPEQLERARLAAWLRRLGMPLARIKVVCELDAPAAAEDRKEEPMTPLAIRYAALSDRGLVRASNQDAAYAGAHLLAVADGFGPDLAGQRASARAGPCGSWPRARARRGRR</sequence>
<dbReference type="Proteomes" id="UP001163203">
    <property type="component" value="Chromosome"/>
</dbReference>
<dbReference type="PANTHER" id="PTHR30204">
    <property type="entry name" value="REDOX-CYCLING DRUG-SENSING TRANSCRIPTIONAL ACTIVATOR SOXR"/>
    <property type="match status" value="1"/>
</dbReference>
<dbReference type="InterPro" id="IPR036457">
    <property type="entry name" value="PPM-type-like_dom_sf"/>
</dbReference>
<dbReference type="InterPro" id="IPR009061">
    <property type="entry name" value="DNA-bd_dom_put_sf"/>
</dbReference>
<dbReference type="SUPFAM" id="SSF46955">
    <property type="entry name" value="Putative DNA-binding domain"/>
    <property type="match status" value="1"/>
</dbReference>
<organism evidence="4 5">
    <name type="scientific">Amycolatopsis cynarae</name>
    <dbReference type="NCBI Taxonomy" id="2995223"/>
    <lineage>
        <taxon>Bacteria</taxon>
        <taxon>Bacillati</taxon>
        <taxon>Actinomycetota</taxon>
        <taxon>Actinomycetes</taxon>
        <taxon>Pseudonocardiales</taxon>
        <taxon>Pseudonocardiaceae</taxon>
        <taxon>Amycolatopsis</taxon>
    </lineage>
</organism>